<dbReference type="PANTHER" id="PTHR34811:SF1">
    <property type="entry name" value="MATURASE K"/>
    <property type="match status" value="1"/>
</dbReference>
<dbReference type="GO" id="GO:0006397">
    <property type="term" value="P:mRNA processing"/>
    <property type="evidence" value="ECO:0007669"/>
    <property type="project" value="UniProtKB-KW"/>
</dbReference>
<dbReference type="GO" id="GO:0003723">
    <property type="term" value="F:RNA binding"/>
    <property type="evidence" value="ECO:0007669"/>
    <property type="project" value="UniProtKB-KW"/>
</dbReference>
<keyword evidence="7 8" id="KW-0694">RNA-binding</keyword>
<dbReference type="PANTHER" id="PTHR34811">
    <property type="entry name" value="MATURASE K"/>
    <property type="match status" value="1"/>
</dbReference>
<feature type="domain" description="Domain X" evidence="10">
    <location>
        <begin position="361"/>
        <end position="470"/>
    </location>
</feature>
<comment type="similarity">
    <text evidence="2 8">Belongs to the intron maturase 2 family. MatK subfamily.</text>
</comment>
<dbReference type="InterPro" id="IPR024937">
    <property type="entry name" value="Domain_X"/>
</dbReference>
<gene>
    <name evidence="8 12" type="primary">matK</name>
</gene>
<proteinExistence type="inferred from homology"/>
<evidence type="ECO:0000256" key="6">
    <source>
        <dbReference type="ARBA" id="ARBA00022694"/>
    </source>
</evidence>
<organism evidence="12">
    <name type="scientific">Weddellina cf. squamulosa TNS:BR-144</name>
    <dbReference type="NCBI Taxonomy" id="1158909"/>
    <lineage>
        <taxon>Eukaryota</taxon>
        <taxon>Viridiplantae</taxon>
        <taxon>Streptophyta</taxon>
        <taxon>Embryophyta</taxon>
        <taxon>Tracheophyta</taxon>
        <taxon>Spermatophyta</taxon>
        <taxon>Magnoliopsida</taxon>
        <taxon>eudicotyledons</taxon>
        <taxon>Gunneridae</taxon>
        <taxon>Pentapetalae</taxon>
        <taxon>rosids</taxon>
        <taxon>fabids</taxon>
        <taxon>Malpighiales</taxon>
        <taxon>Podostemaceae</taxon>
        <taxon>Weddellinoideae</taxon>
        <taxon>Weddellina</taxon>
    </lineage>
</organism>
<evidence type="ECO:0000256" key="2">
    <source>
        <dbReference type="ARBA" id="ARBA00006621"/>
    </source>
</evidence>
<dbReference type="HAMAP" id="MF_01390">
    <property type="entry name" value="MatK"/>
    <property type="match status" value="1"/>
</dbReference>
<dbReference type="Pfam" id="PF01824">
    <property type="entry name" value="MatK_N"/>
    <property type="match status" value="1"/>
</dbReference>
<evidence type="ECO:0000256" key="4">
    <source>
        <dbReference type="ARBA" id="ARBA00022640"/>
    </source>
</evidence>
<evidence type="ECO:0000256" key="5">
    <source>
        <dbReference type="ARBA" id="ARBA00022664"/>
    </source>
</evidence>
<keyword evidence="4 9" id="KW-0934">Plastid</keyword>
<dbReference type="GO" id="GO:0009507">
    <property type="term" value="C:chloroplast"/>
    <property type="evidence" value="ECO:0007669"/>
    <property type="project" value="UniProtKB-SubCell"/>
</dbReference>
<reference evidence="12" key="1">
    <citation type="journal article" date="2012" name="Bot. J. Linn. Soc.">
        <title>Molecular phylogenetic analysis of Podostemaceae: implications for taxonomy of major groups.</title>
        <authorList>
            <person name="Koi S."/>
            <person name="Kita Y."/>
            <person name="Hirayama Y."/>
            <person name="Rutishauser R."/>
            <person name="Huber K.A."/>
            <person name="Kato M."/>
        </authorList>
    </citation>
    <scope>NUCLEOTIDE SEQUENCE</scope>
</reference>
<evidence type="ECO:0000256" key="3">
    <source>
        <dbReference type="ARBA" id="ARBA00022528"/>
    </source>
</evidence>
<dbReference type="EMBL" id="AB698445">
    <property type="protein sequence ID" value="BAM33969.1"/>
    <property type="molecule type" value="Genomic_DNA"/>
</dbReference>
<protein>
    <recommendedName>
        <fullName evidence="8">Maturase K</fullName>
    </recommendedName>
    <alternativeName>
        <fullName evidence="8">Intron maturase</fullName>
    </alternativeName>
</protein>
<dbReference type="InterPro" id="IPR002866">
    <property type="entry name" value="Maturase_MatK"/>
</dbReference>
<dbReference type="InterPro" id="IPR024942">
    <property type="entry name" value="Maturase_MatK_N"/>
</dbReference>
<evidence type="ECO:0000313" key="12">
    <source>
        <dbReference type="EMBL" id="BAM33969.1"/>
    </source>
</evidence>
<dbReference type="AlphaFoldDB" id="I7HGX9"/>
<evidence type="ECO:0000259" key="10">
    <source>
        <dbReference type="Pfam" id="PF01348"/>
    </source>
</evidence>
<keyword evidence="3 9" id="KW-0150">Chloroplast</keyword>
<name>I7HGX9_9ROSI</name>
<feature type="domain" description="Maturase MatK N-terminal" evidence="11">
    <location>
        <begin position="4"/>
        <end position="333"/>
    </location>
</feature>
<dbReference type="Pfam" id="PF01348">
    <property type="entry name" value="Intron_maturas2"/>
    <property type="match status" value="1"/>
</dbReference>
<keyword evidence="5 8" id="KW-0507">mRNA processing</keyword>
<comment type="function">
    <text evidence="8 9">Usually encoded in the trnK tRNA gene intron. Probably assists in splicing its own and other chloroplast group II introns.</text>
</comment>
<accession>I7HGX9</accession>
<dbReference type="GO" id="GO:0008033">
    <property type="term" value="P:tRNA processing"/>
    <property type="evidence" value="ECO:0007669"/>
    <property type="project" value="UniProtKB-KW"/>
</dbReference>
<sequence>MGEEKDQSYFDLVPSRKNDFLYPLIFQEYIYTLAHDDNLFPPILLENLGYDKRFRFLIIKRLITRMSQQKHWSLSAANLKQNPYFIYNKFLYSQIISEGLAIIVEIPFSPQLGTSFENFEIVKVQNLQSIHSIFPFLEDKFTHLIFVSDEFLPYPIHLENLVQTLRYWLKDPSSLHCLRVFLHEYWNWNQLFLKKKSNSFFVKRHLRLFIFLYNSYVYEYESIFFFIRRQFFYLPAKRFQVLFERLYFYGKVENFTEVFNKRFPFTFALFKDPNMHYIRYQGKSFFASRGVPLLLKKLKYYFVTLFQFYFDVWLKPDKMHINQLSKHSFHFVGYLLSLKLNPLVIRSQMLQNGFSIDNTMNKMDTLVPIIPMIESLSKIKFCNKRGQPVSKPTWTDSLDSDIIDRFVRLCNKISYYYSGSSKKKGLYQIQYILRFACLKTLARKPKTSVRVFLKKQGSSFLEEFFPEKHISYLIFIRSSSKSSYRSNQAKIRFWYLDIISINDLVNHD</sequence>
<evidence type="ECO:0000256" key="8">
    <source>
        <dbReference type="HAMAP-Rule" id="MF_01390"/>
    </source>
</evidence>
<geneLocation type="chloroplast" evidence="12"/>
<evidence type="ECO:0000256" key="7">
    <source>
        <dbReference type="ARBA" id="ARBA00022884"/>
    </source>
</evidence>
<evidence type="ECO:0000256" key="1">
    <source>
        <dbReference type="ARBA" id="ARBA00004229"/>
    </source>
</evidence>
<dbReference type="GO" id="GO:0008380">
    <property type="term" value="P:RNA splicing"/>
    <property type="evidence" value="ECO:0007669"/>
    <property type="project" value="UniProtKB-UniRule"/>
</dbReference>
<comment type="subcellular location">
    <subcellularLocation>
        <location evidence="1 8">Plastid</location>
        <location evidence="1 8">Chloroplast</location>
    </subcellularLocation>
</comment>
<evidence type="ECO:0000259" key="11">
    <source>
        <dbReference type="Pfam" id="PF01824"/>
    </source>
</evidence>
<evidence type="ECO:0000256" key="9">
    <source>
        <dbReference type="RuleBase" id="RU004226"/>
    </source>
</evidence>
<keyword evidence="6 8" id="KW-0819">tRNA processing</keyword>